<sequence>MNNPKKVLIIGSGPIVIGQAAEFDYSGTQALLACREEGIKTIVVNSNPATIQTDREIADVIYIEPLTVPFLEKIIAKEKPDGLIVTVGGQTGLNLATELDRHGILKKFHVRVLGTDIEAIRLSEDRGKFRNLMESIGQPVLPSQAVTSISEGLDAVKTLGFPVLLRSAYNLGGTGSGIAYNHKELVEKMEQGLRTSLSHQVLIEKSVIGWGEFEYEVIRDDAGNKIIVCNMENMDPMGVHTGESIVVAPSQTLSDDDHQTLRTAAFEIVNALQIKGSCNVQFAFNDKTGEYYVIEVNPRLSRSSALASKATGYPIAKVATKIALGKKLPEIVNDITGKTAFFEPSLDYLVVKIPRWPYDKFPTLDKTIGVTMKSTGEIMAIGQTFEETMLKAIQSLEFKENFFEILQTLSKREIIDLLKVPNMQRLPAVFSAFHKNMTDEKISNLTQINPWFIAKLRNLSEHRASIRSDIRVFKMVDTCAGEFEALTPYFYSTHGIENEAQPLRGPKVIILGSGPIRIGQGIEFDYLTVHAVKALKEKGIKAIIINNNPETVSTDYSISDRLYFEPLTPEFVSKVIDNEKDGLLGIIPQFGGQTAINLVESLGANVKILGTDIEAIKDAEDRKKTAHIIRGLGLNMPKWQTASTKEGVMQKANSLRYPVLIRPSFVLGGEGMIIAKNQDELKLHVSRLSKDVFKKPILIDKFLEGALEIDVDFISDGKKTLSFILEQLEPAGIHSGDSSCMFPPKTLTMRQQERIREITHTISRAFNIVGIANIQYAVKNDKIYVLEINPRASRTVPFLNKCLGISLAKLATDAMLGTPIPNLSLNRNGFVAIKSPVFSFEKLDGVSRTLGPLMKSTGEKMSIGKTLEEAILKIDTTEQSSKELQVYRLGSMG</sequence>
<evidence type="ECO:0000256" key="8">
    <source>
        <dbReference type="ARBA" id="ARBA00022741"/>
    </source>
</evidence>
<keyword evidence="8 13" id="KW-0547">Nucleotide-binding</keyword>
<evidence type="ECO:0000256" key="2">
    <source>
        <dbReference type="ARBA" id="ARBA00009799"/>
    </source>
</evidence>
<dbReference type="AlphaFoldDB" id="A0A2H0WTW4"/>
<proteinExistence type="inferred from homology"/>
<dbReference type="GO" id="GO:0004087">
    <property type="term" value="F:carbamoyl-phosphate synthase (ammonia) activity"/>
    <property type="evidence" value="ECO:0007669"/>
    <property type="project" value="UniProtKB-EC"/>
</dbReference>
<feature type="non-terminal residue" evidence="15">
    <location>
        <position position="893"/>
    </location>
</feature>
<evidence type="ECO:0000256" key="7">
    <source>
        <dbReference type="ARBA" id="ARBA00022737"/>
    </source>
</evidence>
<evidence type="ECO:0000256" key="5">
    <source>
        <dbReference type="ARBA" id="ARBA00022605"/>
    </source>
</evidence>
<dbReference type="GO" id="GO:0005737">
    <property type="term" value="C:cytoplasm"/>
    <property type="evidence" value="ECO:0007669"/>
    <property type="project" value="TreeGrafter"/>
</dbReference>
<dbReference type="InterPro" id="IPR011761">
    <property type="entry name" value="ATP-grasp"/>
</dbReference>
<dbReference type="Pfam" id="PF02786">
    <property type="entry name" value="CPSase_L_D2"/>
    <property type="match status" value="2"/>
</dbReference>
<evidence type="ECO:0000313" key="16">
    <source>
        <dbReference type="Proteomes" id="UP000231198"/>
    </source>
</evidence>
<dbReference type="FunFam" id="3.40.50.20:FF:000001">
    <property type="entry name" value="Carbamoyl-phosphate synthase large chain"/>
    <property type="match status" value="2"/>
</dbReference>
<dbReference type="SUPFAM" id="SSF52440">
    <property type="entry name" value="PreATP-grasp domain"/>
    <property type="match status" value="2"/>
</dbReference>
<dbReference type="NCBIfam" id="NF003671">
    <property type="entry name" value="PRK05294.1"/>
    <property type="match status" value="1"/>
</dbReference>
<dbReference type="InterPro" id="IPR005479">
    <property type="entry name" value="CPAse_ATP-bd"/>
</dbReference>
<dbReference type="PROSITE" id="PS00866">
    <property type="entry name" value="CPSASE_1"/>
    <property type="match status" value="2"/>
</dbReference>
<dbReference type="GO" id="GO:0004088">
    <property type="term" value="F:carbamoyl-phosphate synthase (glutamine-hydrolyzing) activity"/>
    <property type="evidence" value="ECO:0007669"/>
    <property type="project" value="UniProtKB-EC"/>
</dbReference>
<dbReference type="SUPFAM" id="SSF48108">
    <property type="entry name" value="Carbamoyl phosphate synthetase, large subunit connection domain"/>
    <property type="match status" value="1"/>
</dbReference>
<keyword evidence="10" id="KW-0464">Manganese</keyword>
<dbReference type="InterPro" id="IPR013815">
    <property type="entry name" value="ATP_grasp_subdomain_1"/>
</dbReference>
<dbReference type="InterPro" id="IPR058047">
    <property type="entry name" value="CPSase_preATP-grasp"/>
</dbReference>
<evidence type="ECO:0000256" key="1">
    <source>
        <dbReference type="ARBA" id="ARBA00005077"/>
    </source>
</evidence>
<dbReference type="EMBL" id="PEZG01000003">
    <property type="protein sequence ID" value="PIS16112.1"/>
    <property type="molecule type" value="Genomic_DNA"/>
</dbReference>
<comment type="pathway">
    <text evidence="1">Amino-acid biosynthesis; L-arginine biosynthesis; carbamoyl phosphate from bicarbonate: step 1/1.</text>
</comment>
<dbReference type="InterPro" id="IPR005480">
    <property type="entry name" value="CPSase_lsu_oligo"/>
</dbReference>
<evidence type="ECO:0000256" key="10">
    <source>
        <dbReference type="ARBA" id="ARBA00023211"/>
    </source>
</evidence>
<evidence type="ECO:0000256" key="6">
    <source>
        <dbReference type="ARBA" id="ARBA00022723"/>
    </source>
</evidence>
<keyword evidence="5" id="KW-0028">Amino-acid biosynthesis</keyword>
<dbReference type="Gene3D" id="3.30.1490.20">
    <property type="entry name" value="ATP-grasp fold, A domain"/>
    <property type="match status" value="1"/>
</dbReference>
<dbReference type="PROSITE" id="PS00867">
    <property type="entry name" value="CPSASE_2"/>
    <property type="match status" value="2"/>
</dbReference>
<dbReference type="PANTHER" id="PTHR11405">
    <property type="entry name" value="CARBAMOYLTRANSFERASE FAMILY MEMBER"/>
    <property type="match status" value="1"/>
</dbReference>
<dbReference type="InterPro" id="IPR016185">
    <property type="entry name" value="PreATP-grasp_dom_sf"/>
</dbReference>
<dbReference type="InterPro" id="IPR005483">
    <property type="entry name" value="CPSase_dom"/>
</dbReference>
<dbReference type="Proteomes" id="UP000231198">
    <property type="component" value="Unassembled WGS sequence"/>
</dbReference>
<comment type="catalytic activity">
    <reaction evidence="12">
        <text>hydrogencarbonate + L-glutamine + 2 ATP + H2O = carbamoyl phosphate + L-glutamate + 2 ADP + phosphate + 2 H(+)</text>
        <dbReference type="Rhea" id="RHEA:18633"/>
        <dbReference type="ChEBI" id="CHEBI:15377"/>
        <dbReference type="ChEBI" id="CHEBI:15378"/>
        <dbReference type="ChEBI" id="CHEBI:17544"/>
        <dbReference type="ChEBI" id="CHEBI:29985"/>
        <dbReference type="ChEBI" id="CHEBI:30616"/>
        <dbReference type="ChEBI" id="CHEBI:43474"/>
        <dbReference type="ChEBI" id="CHEBI:58228"/>
        <dbReference type="ChEBI" id="CHEBI:58359"/>
        <dbReference type="ChEBI" id="CHEBI:456216"/>
        <dbReference type="EC" id="6.3.5.5"/>
    </reaction>
</comment>
<dbReference type="GO" id="GO:0046872">
    <property type="term" value="F:metal ion binding"/>
    <property type="evidence" value="ECO:0007669"/>
    <property type="project" value="UniProtKB-KW"/>
</dbReference>
<dbReference type="Gene3D" id="1.10.1030.10">
    <property type="entry name" value="Carbamoyl-phosphate synthetase, large subunit oligomerisation domain"/>
    <property type="match status" value="1"/>
</dbReference>
<comment type="catalytic activity">
    <reaction evidence="11">
        <text>hydrogencarbonate + NH4(+) + 2 ATP = carbamoyl phosphate + 2 ADP + phosphate + 2 H(+)</text>
        <dbReference type="Rhea" id="RHEA:18029"/>
        <dbReference type="ChEBI" id="CHEBI:15378"/>
        <dbReference type="ChEBI" id="CHEBI:17544"/>
        <dbReference type="ChEBI" id="CHEBI:28938"/>
        <dbReference type="ChEBI" id="CHEBI:30616"/>
        <dbReference type="ChEBI" id="CHEBI:43474"/>
        <dbReference type="ChEBI" id="CHEBI:58228"/>
        <dbReference type="ChEBI" id="CHEBI:456216"/>
        <dbReference type="EC" id="6.3.4.16"/>
    </reaction>
</comment>
<feature type="domain" description="ATP-grasp" evidence="14">
    <location>
        <begin position="130"/>
        <end position="324"/>
    </location>
</feature>
<evidence type="ECO:0000256" key="3">
    <source>
        <dbReference type="ARBA" id="ARBA00022571"/>
    </source>
</evidence>
<evidence type="ECO:0000256" key="11">
    <source>
        <dbReference type="ARBA" id="ARBA00047359"/>
    </source>
</evidence>
<keyword evidence="9 13" id="KW-0067">ATP-binding</keyword>
<dbReference type="Pfam" id="PF02787">
    <property type="entry name" value="CPSase_L_D3"/>
    <property type="match status" value="1"/>
</dbReference>
<dbReference type="PRINTS" id="PR00098">
    <property type="entry name" value="CPSASE"/>
</dbReference>
<keyword evidence="3" id="KW-0055">Arginine biosynthesis</keyword>
<dbReference type="SMART" id="SM01096">
    <property type="entry name" value="CPSase_L_D3"/>
    <property type="match status" value="1"/>
</dbReference>
<dbReference type="GO" id="GO:0006526">
    <property type="term" value="P:L-arginine biosynthetic process"/>
    <property type="evidence" value="ECO:0007669"/>
    <property type="project" value="UniProtKB-KW"/>
</dbReference>
<evidence type="ECO:0000256" key="4">
    <source>
        <dbReference type="ARBA" id="ARBA00022598"/>
    </source>
</evidence>
<name>A0A2H0WTW4_9BACT</name>
<dbReference type="Gene3D" id="3.40.50.20">
    <property type="match status" value="2"/>
</dbReference>
<dbReference type="FunFam" id="3.30.470.20:FF:000026">
    <property type="entry name" value="Carbamoyl-phosphate synthase large chain"/>
    <property type="match status" value="1"/>
</dbReference>
<dbReference type="InterPro" id="IPR036897">
    <property type="entry name" value="CarbamoylP_synth_lsu_oligo_sf"/>
</dbReference>
<evidence type="ECO:0000256" key="12">
    <source>
        <dbReference type="ARBA" id="ARBA00048816"/>
    </source>
</evidence>
<dbReference type="PROSITE" id="PS50975">
    <property type="entry name" value="ATP_GRASP"/>
    <property type="match status" value="2"/>
</dbReference>
<reference evidence="16" key="1">
    <citation type="submission" date="2017-09" db="EMBL/GenBank/DDBJ databases">
        <title>Depth-based differentiation of microbial function through sediment-hosted aquifers and enrichment of novel symbionts in the deep terrestrial subsurface.</title>
        <authorList>
            <person name="Probst A.J."/>
            <person name="Ladd B."/>
            <person name="Jarett J.K."/>
            <person name="Geller-Mcgrath D.E."/>
            <person name="Sieber C.M.K."/>
            <person name="Emerson J.B."/>
            <person name="Anantharaman K."/>
            <person name="Thomas B.C."/>
            <person name="Malmstrom R."/>
            <person name="Stieglmeier M."/>
            <person name="Klingl A."/>
            <person name="Woyke T."/>
            <person name="Ryan C.M."/>
            <person name="Banfield J.F."/>
        </authorList>
    </citation>
    <scope>NUCLEOTIDE SEQUENCE [LARGE SCALE GENOMIC DNA]</scope>
</reference>
<comment type="caution">
    <text evidence="15">The sequence shown here is derived from an EMBL/GenBank/DDBJ whole genome shotgun (WGS) entry which is preliminary data.</text>
</comment>
<dbReference type="FunFam" id="3.30.470.20:FF:000001">
    <property type="entry name" value="Carbamoyl-phosphate synthase large chain"/>
    <property type="match status" value="1"/>
</dbReference>
<evidence type="ECO:0000259" key="14">
    <source>
        <dbReference type="PROSITE" id="PS50975"/>
    </source>
</evidence>
<feature type="domain" description="ATP-grasp" evidence="14">
    <location>
        <begin position="626"/>
        <end position="816"/>
    </location>
</feature>
<dbReference type="GO" id="GO:0006541">
    <property type="term" value="P:glutamine metabolic process"/>
    <property type="evidence" value="ECO:0007669"/>
    <property type="project" value="TreeGrafter"/>
</dbReference>
<evidence type="ECO:0000256" key="13">
    <source>
        <dbReference type="PROSITE-ProRule" id="PRU00409"/>
    </source>
</evidence>
<dbReference type="Pfam" id="PF25596">
    <property type="entry name" value="CPSase_L_D1"/>
    <property type="match status" value="2"/>
</dbReference>
<keyword evidence="7" id="KW-0677">Repeat</keyword>
<keyword evidence="6" id="KW-0479">Metal-binding</keyword>
<organism evidence="15 16">
    <name type="scientific">Candidatus Roizmanbacteria bacterium CG09_land_8_20_14_0_10_41_9</name>
    <dbReference type="NCBI Taxonomy" id="1974850"/>
    <lineage>
        <taxon>Bacteria</taxon>
        <taxon>Candidatus Roizmaniibacteriota</taxon>
    </lineage>
</organism>
<dbReference type="PANTHER" id="PTHR11405:SF53">
    <property type="entry name" value="CARBAMOYL-PHOSPHATE SYNTHASE [AMMONIA], MITOCHONDRIAL"/>
    <property type="match status" value="1"/>
</dbReference>
<dbReference type="SUPFAM" id="SSF56059">
    <property type="entry name" value="Glutathione synthetase ATP-binding domain-like"/>
    <property type="match status" value="2"/>
</dbReference>
<protein>
    <submittedName>
        <fullName evidence="15">Carbamoyl-phosphate synthase large subunit</fullName>
    </submittedName>
</protein>
<accession>A0A2H0WTW4</accession>
<comment type="similarity">
    <text evidence="2">Belongs to the CarB family.</text>
</comment>
<keyword evidence="4" id="KW-0436">Ligase</keyword>
<evidence type="ECO:0000313" key="15">
    <source>
        <dbReference type="EMBL" id="PIS16112.1"/>
    </source>
</evidence>
<evidence type="ECO:0000256" key="9">
    <source>
        <dbReference type="ARBA" id="ARBA00022840"/>
    </source>
</evidence>
<gene>
    <name evidence="15" type="ORF">COT62_00110</name>
</gene>
<dbReference type="GO" id="GO:0005524">
    <property type="term" value="F:ATP binding"/>
    <property type="evidence" value="ECO:0007669"/>
    <property type="project" value="UniProtKB-UniRule"/>
</dbReference>
<dbReference type="Gene3D" id="3.30.470.20">
    <property type="entry name" value="ATP-grasp fold, B domain"/>
    <property type="match status" value="2"/>
</dbReference>